<comment type="caution">
    <text evidence="1">The sequence shown here is derived from an EMBL/GenBank/DDBJ whole genome shotgun (WGS) entry which is preliminary data.</text>
</comment>
<dbReference type="AlphaFoldDB" id="A0A5B7IRF0"/>
<dbReference type="EMBL" id="VSRR010071366">
    <property type="protein sequence ID" value="MPC86412.1"/>
    <property type="molecule type" value="Genomic_DNA"/>
</dbReference>
<proteinExistence type="predicted"/>
<name>A0A5B7IRF0_PORTR</name>
<organism evidence="1 2">
    <name type="scientific">Portunus trituberculatus</name>
    <name type="common">Swimming crab</name>
    <name type="synonym">Neptunus trituberculatus</name>
    <dbReference type="NCBI Taxonomy" id="210409"/>
    <lineage>
        <taxon>Eukaryota</taxon>
        <taxon>Metazoa</taxon>
        <taxon>Ecdysozoa</taxon>
        <taxon>Arthropoda</taxon>
        <taxon>Crustacea</taxon>
        <taxon>Multicrustacea</taxon>
        <taxon>Malacostraca</taxon>
        <taxon>Eumalacostraca</taxon>
        <taxon>Eucarida</taxon>
        <taxon>Decapoda</taxon>
        <taxon>Pleocyemata</taxon>
        <taxon>Brachyura</taxon>
        <taxon>Eubrachyura</taxon>
        <taxon>Portunoidea</taxon>
        <taxon>Portunidae</taxon>
        <taxon>Portuninae</taxon>
        <taxon>Portunus</taxon>
    </lineage>
</organism>
<dbReference type="Proteomes" id="UP000324222">
    <property type="component" value="Unassembled WGS sequence"/>
</dbReference>
<evidence type="ECO:0000313" key="2">
    <source>
        <dbReference type="Proteomes" id="UP000324222"/>
    </source>
</evidence>
<protein>
    <submittedName>
        <fullName evidence="1">Uncharacterized protein</fullName>
    </submittedName>
</protein>
<sequence length="70" mass="7869">MFLKDVVEVIKLLVFSEGVVEVIGVLKGCCGSYWCFKVVLWKLLVFSGGVVEVIGVLKWCCGSYWCFEKV</sequence>
<evidence type="ECO:0000313" key="1">
    <source>
        <dbReference type="EMBL" id="MPC86412.1"/>
    </source>
</evidence>
<gene>
    <name evidence="1" type="ORF">E2C01_081238</name>
</gene>
<reference evidence="1 2" key="1">
    <citation type="submission" date="2019-05" db="EMBL/GenBank/DDBJ databases">
        <title>Another draft genome of Portunus trituberculatus and its Hox gene families provides insights of decapod evolution.</title>
        <authorList>
            <person name="Jeong J.-H."/>
            <person name="Song I."/>
            <person name="Kim S."/>
            <person name="Choi T."/>
            <person name="Kim D."/>
            <person name="Ryu S."/>
            <person name="Kim W."/>
        </authorList>
    </citation>
    <scope>NUCLEOTIDE SEQUENCE [LARGE SCALE GENOMIC DNA]</scope>
    <source>
        <tissue evidence="1">Muscle</tissue>
    </source>
</reference>
<keyword evidence="2" id="KW-1185">Reference proteome</keyword>
<accession>A0A5B7IRF0</accession>